<reference evidence="10" key="1">
    <citation type="journal article" date="2019" name="PLoS Negl. Trop. Dis.">
        <title>Revisiting the worldwide diversity of Leptospira species in the environment.</title>
        <authorList>
            <person name="Vincent A.T."/>
            <person name="Schiettekatte O."/>
            <person name="Bourhy P."/>
            <person name="Veyrier F.J."/>
            <person name="Picardeau M."/>
        </authorList>
    </citation>
    <scope>NUCLEOTIDE SEQUENCE [LARGE SCALE GENOMIC DNA]</scope>
    <source>
        <strain evidence="10">201300427</strain>
    </source>
</reference>
<dbReference type="PANTHER" id="PTHR33908:SF3">
    <property type="entry name" value="UNDECAPRENYL PHOSPHATE-ALPHA-4-AMINO-4-DEOXY-L-ARABINOSE ARABINOSYL TRANSFERASE"/>
    <property type="match status" value="1"/>
</dbReference>
<evidence type="ECO:0000256" key="8">
    <source>
        <dbReference type="SAM" id="Phobius"/>
    </source>
</evidence>
<dbReference type="InterPro" id="IPR038731">
    <property type="entry name" value="RgtA/B/C-like"/>
</dbReference>
<feature type="transmembrane region" description="Helical" evidence="8">
    <location>
        <begin position="210"/>
        <end position="228"/>
    </location>
</feature>
<evidence type="ECO:0000256" key="6">
    <source>
        <dbReference type="ARBA" id="ARBA00022989"/>
    </source>
</evidence>
<dbReference type="GO" id="GO:0009103">
    <property type="term" value="P:lipopolysaccharide biosynthetic process"/>
    <property type="evidence" value="ECO:0007669"/>
    <property type="project" value="TreeGrafter"/>
</dbReference>
<feature type="transmembrane region" description="Helical" evidence="8">
    <location>
        <begin position="262"/>
        <end position="282"/>
    </location>
</feature>
<evidence type="ECO:0000256" key="1">
    <source>
        <dbReference type="ARBA" id="ARBA00004651"/>
    </source>
</evidence>
<feature type="transmembrane region" description="Helical" evidence="8">
    <location>
        <begin position="183"/>
        <end position="198"/>
    </location>
</feature>
<evidence type="ECO:0000256" key="7">
    <source>
        <dbReference type="ARBA" id="ARBA00023136"/>
    </source>
</evidence>
<dbReference type="GO" id="GO:0010041">
    <property type="term" value="P:response to iron(III) ion"/>
    <property type="evidence" value="ECO:0007669"/>
    <property type="project" value="TreeGrafter"/>
</dbReference>
<dbReference type="PANTHER" id="PTHR33908">
    <property type="entry name" value="MANNOSYLTRANSFERASE YKCB-RELATED"/>
    <property type="match status" value="1"/>
</dbReference>
<dbReference type="AlphaFoldDB" id="A0A4R9LYA2"/>
<dbReference type="Proteomes" id="UP000298058">
    <property type="component" value="Unassembled WGS sequence"/>
</dbReference>
<dbReference type="OrthoDB" id="318261at2"/>
<gene>
    <name evidence="10" type="ORF">EHS15_10065</name>
</gene>
<dbReference type="EMBL" id="RQHW01000033">
    <property type="protein sequence ID" value="TGN19280.1"/>
    <property type="molecule type" value="Genomic_DNA"/>
</dbReference>
<dbReference type="InterPro" id="IPR050297">
    <property type="entry name" value="LipidA_mod_glycosyltrf_83"/>
</dbReference>
<keyword evidence="7 8" id="KW-0472">Membrane</keyword>
<feature type="transmembrane region" description="Helical" evidence="8">
    <location>
        <begin position="161"/>
        <end position="177"/>
    </location>
</feature>
<evidence type="ECO:0000256" key="2">
    <source>
        <dbReference type="ARBA" id="ARBA00022475"/>
    </source>
</evidence>
<dbReference type="GO" id="GO:0005886">
    <property type="term" value="C:plasma membrane"/>
    <property type="evidence" value="ECO:0007669"/>
    <property type="project" value="UniProtKB-SubCell"/>
</dbReference>
<comment type="caution">
    <text evidence="10">The sequence shown here is derived from an EMBL/GenBank/DDBJ whole genome shotgun (WGS) entry which is preliminary data.</text>
</comment>
<comment type="subcellular location">
    <subcellularLocation>
        <location evidence="1">Cell membrane</location>
        <topology evidence="1">Multi-pass membrane protein</topology>
    </subcellularLocation>
</comment>
<proteinExistence type="predicted"/>
<feature type="transmembrane region" description="Helical" evidence="8">
    <location>
        <begin position="134"/>
        <end position="154"/>
    </location>
</feature>
<evidence type="ECO:0000256" key="5">
    <source>
        <dbReference type="ARBA" id="ARBA00022692"/>
    </source>
</evidence>
<accession>A0A4R9LYA2</accession>
<keyword evidence="3" id="KW-0328">Glycosyltransferase</keyword>
<sequence>MSFFSKIPKIGILSIFLALCLLYGNDSVLYDQDEAAYSGFAKTMLTKGDYVTMEFPFSEPHRKPPLHFWLTSISYQVLGVSEFSLRLLPAVWILAICLLTYDLTKRLYNEKTAIYSFLILATSVYFPLNGKIALVDGLLTFLQTLGFYSLFRILLQNKDRVGAWIFLFWFSVSMGCLTKGPPILIFLGGICFVFLFYKKTRKVIFLLRPWFFLPLALLPLLFWGYLAWQNTNGELIRWMIDWYILRRAADPVFGQSGPPGTYLLLFFITLFPWSFYLPSAFIRTIRTIKEVYIAWRYEKEEFSEFPSLTENKMSLSILFLSGLCFGWIFYELLMSKLPSYPLAAYPILAVLIASSMERSESLTFWKKWIPRLAVLQTISIVTVFLPLFSEKRRDSYRAAESWNQFLKQGDTVVSIKNYALPSLAYYLNAEIREQTDLQLIQTLPSGTILLLDQETFYFLNLLGIQGEALGKEKTIWAYDRDKTLTLLLFKIR</sequence>
<evidence type="ECO:0000313" key="11">
    <source>
        <dbReference type="Proteomes" id="UP000298058"/>
    </source>
</evidence>
<keyword evidence="2" id="KW-1003">Cell membrane</keyword>
<keyword evidence="6 8" id="KW-1133">Transmembrane helix</keyword>
<evidence type="ECO:0000256" key="4">
    <source>
        <dbReference type="ARBA" id="ARBA00022679"/>
    </source>
</evidence>
<feature type="domain" description="Glycosyltransferase RgtA/B/C/D-like" evidence="9">
    <location>
        <begin position="63"/>
        <end position="222"/>
    </location>
</feature>
<protein>
    <submittedName>
        <fullName evidence="10">Phospholipid carrier-dependent glycosyltransferase</fullName>
    </submittedName>
</protein>
<keyword evidence="11" id="KW-1185">Reference proteome</keyword>
<evidence type="ECO:0000259" key="9">
    <source>
        <dbReference type="Pfam" id="PF13231"/>
    </source>
</evidence>
<evidence type="ECO:0000256" key="3">
    <source>
        <dbReference type="ARBA" id="ARBA00022676"/>
    </source>
</evidence>
<keyword evidence="5 8" id="KW-0812">Transmembrane</keyword>
<dbReference type="GO" id="GO:0016763">
    <property type="term" value="F:pentosyltransferase activity"/>
    <property type="evidence" value="ECO:0007669"/>
    <property type="project" value="TreeGrafter"/>
</dbReference>
<feature type="transmembrane region" description="Helical" evidence="8">
    <location>
        <begin position="315"/>
        <end position="333"/>
    </location>
</feature>
<organism evidence="10 11">
    <name type="scientific">Leptospira idonii</name>
    <dbReference type="NCBI Taxonomy" id="1193500"/>
    <lineage>
        <taxon>Bacteria</taxon>
        <taxon>Pseudomonadati</taxon>
        <taxon>Spirochaetota</taxon>
        <taxon>Spirochaetia</taxon>
        <taxon>Leptospirales</taxon>
        <taxon>Leptospiraceae</taxon>
        <taxon>Leptospira</taxon>
    </lineage>
</organism>
<feature type="transmembrane region" description="Helical" evidence="8">
    <location>
        <begin position="368"/>
        <end position="388"/>
    </location>
</feature>
<feature type="transmembrane region" description="Helical" evidence="8">
    <location>
        <begin position="83"/>
        <end position="101"/>
    </location>
</feature>
<keyword evidence="4 10" id="KW-0808">Transferase</keyword>
<feature type="transmembrane region" description="Helical" evidence="8">
    <location>
        <begin position="113"/>
        <end position="128"/>
    </location>
</feature>
<evidence type="ECO:0000313" key="10">
    <source>
        <dbReference type="EMBL" id="TGN19280.1"/>
    </source>
</evidence>
<dbReference type="Pfam" id="PF13231">
    <property type="entry name" value="PMT_2"/>
    <property type="match status" value="1"/>
</dbReference>
<name>A0A4R9LYA2_9LEPT</name>